<dbReference type="EMBL" id="JAVLVT010000002">
    <property type="protein sequence ID" value="MDS1269993.1"/>
    <property type="molecule type" value="Genomic_DNA"/>
</dbReference>
<sequence>MFLAFDTATPAVTIAVCSADATGQTTVHAATDTVDARRHGELLAPGIRATVDRAGITLADVSRIVVGIGPGPFTGLRVGVAAAHALAQSLRVPCHGIPTLDAIAAAADRSGPFLVASDARRKEVFWARYSDPYTRAGDIAVSPPDEAAAAAAGLPVLGHGAALYPQELGESGQEPEPLYPSAAALCTLAARALAADEPLAEAHPLYLRRPDAQRPGAPKRVAQWRQS</sequence>
<dbReference type="Gene3D" id="3.30.420.40">
    <property type="match status" value="2"/>
</dbReference>
<proteinExistence type="predicted"/>
<gene>
    <name evidence="3" type="primary">tsaB</name>
    <name evidence="3" type="ORF">RIF23_06765</name>
</gene>
<dbReference type="SUPFAM" id="SSF53067">
    <property type="entry name" value="Actin-like ATPase domain"/>
    <property type="match status" value="2"/>
</dbReference>
<dbReference type="InterPro" id="IPR043129">
    <property type="entry name" value="ATPase_NBD"/>
</dbReference>
<dbReference type="InterPro" id="IPR000905">
    <property type="entry name" value="Gcp-like_dom"/>
</dbReference>
<keyword evidence="3" id="KW-0012">Acyltransferase</keyword>
<evidence type="ECO:0000313" key="3">
    <source>
        <dbReference type="EMBL" id="MDS1269993.1"/>
    </source>
</evidence>
<accession>A0ABU2H3W2</accession>
<name>A0ABU2H3W2_9ACTN</name>
<feature type="region of interest" description="Disordered" evidence="1">
    <location>
        <begin position="206"/>
        <end position="227"/>
    </location>
</feature>
<comment type="caution">
    <text evidence="3">The sequence shown here is derived from an EMBL/GenBank/DDBJ whole genome shotgun (WGS) entry which is preliminary data.</text>
</comment>
<dbReference type="CDD" id="cd24032">
    <property type="entry name" value="ASKHA_NBD_TsaB"/>
    <property type="match status" value="1"/>
</dbReference>
<dbReference type="NCBIfam" id="TIGR03725">
    <property type="entry name" value="T6A_YeaZ"/>
    <property type="match status" value="1"/>
</dbReference>
<keyword evidence="3" id="KW-0808">Transferase</keyword>
<dbReference type="RefSeq" id="WP_310911514.1">
    <property type="nucleotide sequence ID" value="NZ_JAVLVT010000002.1"/>
</dbReference>
<dbReference type="GO" id="GO:0061711">
    <property type="term" value="F:tRNA N(6)-L-threonylcarbamoyladenine synthase activity"/>
    <property type="evidence" value="ECO:0007669"/>
    <property type="project" value="UniProtKB-EC"/>
</dbReference>
<dbReference type="PANTHER" id="PTHR11735:SF11">
    <property type="entry name" value="TRNA THREONYLCARBAMOYLADENOSINE BIOSYNTHESIS PROTEIN TSAB"/>
    <property type="match status" value="1"/>
</dbReference>
<reference evidence="4" key="1">
    <citation type="submission" date="2023-07" db="EMBL/GenBank/DDBJ databases">
        <title>Novel species in the genus Lipingzhangella isolated from Sambhar Salt Lake.</title>
        <authorList>
            <person name="Jiya N."/>
            <person name="Kajale S."/>
            <person name="Sharma A."/>
        </authorList>
    </citation>
    <scope>NUCLEOTIDE SEQUENCE [LARGE SCALE GENOMIC DNA]</scope>
    <source>
        <strain evidence="4">LS1_29</strain>
    </source>
</reference>
<evidence type="ECO:0000259" key="2">
    <source>
        <dbReference type="Pfam" id="PF00814"/>
    </source>
</evidence>
<dbReference type="Pfam" id="PF00814">
    <property type="entry name" value="TsaD"/>
    <property type="match status" value="1"/>
</dbReference>
<dbReference type="Proteomes" id="UP001250214">
    <property type="component" value="Unassembled WGS sequence"/>
</dbReference>
<dbReference type="PANTHER" id="PTHR11735">
    <property type="entry name" value="TRNA N6-ADENOSINE THREONYLCARBAMOYLTRANSFERASE"/>
    <property type="match status" value="1"/>
</dbReference>
<feature type="domain" description="Gcp-like" evidence="2">
    <location>
        <begin position="36"/>
        <end position="147"/>
    </location>
</feature>
<protein>
    <submittedName>
        <fullName evidence="3">tRNA (Adenosine(37)-N6)-threonylcarbamoyltransferase complex dimerization subunit type 1 TsaB</fullName>
        <ecNumber evidence="3">2.3.1.234</ecNumber>
    </submittedName>
</protein>
<keyword evidence="4" id="KW-1185">Reference proteome</keyword>
<dbReference type="InterPro" id="IPR022496">
    <property type="entry name" value="T6A_TsaB"/>
</dbReference>
<evidence type="ECO:0000256" key="1">
    <source>
        <dbReference type="SAM" id="MobiDB-lite"/>
    </source>
</evidence>
<dbReference type="EC" id="2.3.1.234" evidence="3"/>
<evidence type="ECO:0000313" key="4">
    <source>
        <dbReference type="Proteomes" id="UP001250214"/>
    </source>
</evidence>
<organism evidence="3 4">
    <name type="scientific">Lipingzhangella rawalii</name>
    <dbReference type="NCBI Taxonomy" id="2055835"/>
    <lineage>
        <taxon>Bacteria</taxon>
        <taxon>Bacillati</taxon>
        <taxon>Actinomycetota</taxon>
        <taxon>Actinomycetes</taxon>
        <taxon>Streptosporangiales</taxon>
        <taxon>Nocardiopsidaceae</taxon>
        <taxon>Lipingzhangella</taxon>
    </lineage>
</organism>